<dbReference type="GO" id="GO:0140933">
    <property type="term" value="F:5'-(N(7)-methylguanosine 5'-triphospho)-[mRNA] hydrolase activity"/>
    <property type="evidence" value="ECO:0007669"/>
    <property type="project" value="UniProtKB-EC"/>
</dbReference>
<dbReference type="InterPro" id="IPR000086">
    <property type="entry name" value="NUDIX_hydrolase_dom"/>
</dbReference>
<dbReference type="Pfam" id="PF05026">
    <property type="entry name" value="DCP2"/>
    <property type="match status" value="1"/>
</dbReference>
<evidence type="ECO:0000256" key="1">
    <source>
        <dbReference type="ARBA" id="ARBA00001936"/>
    </source>
</evidence>
<accession>A0A8J2H8E7</accession>
<evidence type="ECO:0000256" key="10">
    <source>
        <dbReference type="ARBA" id="ARBA00078183"/>
    </source>
</evidence>
<dbReference type="Gene3D" id="3.90.79.10">
    <property type="entry name" value="Nucleoside Triphosphate Pyrophosphohydrolase"/>
    <property type="match status" value="1"/>
</dbReference>
<dbReference type="EMBL" id="CAJNRD030001118">
    <property type="protein sequence ID" value="CAG5084360.1"/>
    <property type="molecule type" value="Genomic_DNA"/>
</dbReference>
<dbReference type="Gene3D" id="1.10.10.1050">
    <property type="entry name" value="Dcp2, box A domain"/>
    <property type="match status" value="1"/>
</dbReference>
<comment type="cofactor">
    <cofactor evidence="1">
        <name>Mn(2+)</name>
        <dbReference type="ChEBI" id="CHEBI:29035"/>
    </cofactor>
</comment>
<dbReference type="GO" id="GO:0000290">
    <property type="term" value="P:deadenylation-dependent decapping of nuclear-transcribed mRNA"/>
    <property type="evidence" value="ECO:0007669"/>
    <property type="project" value="InterPro"/>
</dbReference>
<evidence type="ECO:0000256" key="8">
    <source>
        <dbReference type="ARBA" id="ARBA00023211"/>
    </source>
</evidence>
<reference evidence="12" key="1">
    <citation type="submission" date="2021-04" db="EMBL/GenBank/DDBJ databases">
        <authorList>
            <person name="Chebbi M.A.C M."/>
        </authorList>
    </citation>
    <scope>NUCLEOTIDE SEQUENCE</scope>
</reference>
<evidence type="ECO:0000256" key="7">
    <source>
        <dbReference type="ARBA" id="ARBA00022884"/>
    </source>
</evidence>
<dbReference type="SUPFAM" id="SSF55811">
    <property type="entry name" value="Nudix"/>
    <property type="match status" value="1"/>
</dbReference>
<gene>
    <name evidence="12" type="ORF">HICCMSTLAB_LOCUS4085</name>
</gene>
<proteinExistence type="inferred from homology"/>
<feature type="domain" description="Nudix hydrolase" evidence="11">
    <location>
        <begin position="97"/>
        <end position="228"/>
    </location>
</feature>
<evidence type="ECO:0000313" key="13">
    <source>
        <dbReference type="Proteomes" id="UP000786811"/>
    </source>
</evidence>
<dbReference type="PANTHER" id="PTHR23114">
    <property type="entry name" value="M7GPPPN-MRNA HYDROLASE"/>
    <property type="match status" value="1"/>
</dbReference>
<evidence type="ECO:0000256" key="4">
    <source>
        <dbReference type="ARBA" id="ARBA00022490"/>
    </source>
</evidence>
<dbReference type="InterPro" id="IPR044099">
    <property type="entry name" value="Dcp2_NUDIX"/>
</dbReference>
<evidence type="ECO:0000256" key="5">
    <source>
        <dbReference type="ARBA" id="ARBA00022723"/>
    </source>
</evidence>
<dbReference type="GO" id="GO:0030145">
    <property type="term" value="F:manganese ion binding"/>
    <property type="evidence" value="ECO:0007669"/>
    <property type="project" value="InterPro"/>
</dbReference>
<dbReference type="OrthoDB" id="18996at2759"/>
<name>A0A8J2H8E7_COTCN</name>
<dbReference type="SMART" id="SM01125">
    <property type="entry name" value="DCP2"/>
    <property type="match status" value="1"/>
</dbReference>
<evidence type="ECO:0000259" key="11">
    <source>
        <dbReference type="PROSITE" id="PS51462"/>
    </source>
</evidence>
<dbReference type="InterPro" id="IPR015797">
    <property type="entry name" value="NUDIX_hydrolase-like_dom_sf"/>
</dbReference>
<dbReference type="GO" id="GO:0000932">
    <property type="term" value="C:P-body"/>
    <property type="evidence" value="ECO:0007669"/>
    <property type="project" value="TreeGrafter"/>
</dbReference>
<protein>
    <recommendedName>
        <fullName evidence="10">mRNA-decapping enzyme 2</fullName>
    </recommendedName>
</protein>
<dbReference type="PROSITE" id="PS51462">
    <property type="entry name" value="NUDIX"/>
    <property type="match status" value="1"/>
</dbReference>
<keyword evidence="6 12" id="KW-0378">Hydrolase</keyword>
<dbReference type="InterPro" id="IPR020084">
    <property type="entry name" value="NUDIX_hydrolase_CS"/>
</dbReference>
<sequence length="270" mass="32456">MALRAIPLDILDDLSSRFITNIPVENRKNWMHLFFQIELAYWFYLDVYYKDRRRKLNKCNMDELSVHLCRHIPFLRAHLPRVDIILKLLRQWREYKHRIPTVGAIMLNEDMSKVLLVESFWRKNLWGFPKGKVNEDEHPALCASREVLEETGFDISLFINKNHFIEHEIKNQLVRLYIIPGVKESTKFQTLTTNEIGNIKWFSLSNLPYTTMDMTPQVKMGIEPKNFFLVAPFIREIKLWVKQQREEELSMIYRHILRKKIREEMALVTH</sequence>
<dbReference type="PROSITE" id="PS00893">
    <property type="entry name" value="NUDIX_BOX"/>
    <property type="match status" value="1"/>
</dbReference>
<dbReference type="Pfam" id="PF00293">
    <property type="entry name" value="NUDIX"/>
    <property type="match status" value="1"/>
</dbReference>
<dbReference type="AlphaFoldDB" id="A0A8J2H8E7"/>
<organism evidence="12 13">
    <name type="scientific">Cotesia congregata</name>
    <name type="common">Parasitoid wasp</name>
    <name type="synonym">Apanteles congregatus</name>
    <dbReference type="NCBI Taxonomy" id="51543"/>
    <lineage>
        <taxon>Eukaryota</taxon>
        <taxon>Metazoa</taxon>
        <taxon>Ecdysozoa</taxon>
        <taxon>Arthropoda</taxon>
        <taxon>Hexapoda</taxon>
        <taxon>Insecta</taxon>
        <taxon>Pterygota</taxon>
        <taxon>Neoptera</taxon>
        <taxon>Endopterygota</taxon>
        <taxon>Hymenoptera</taxon>
        <taxon>Apocrita</taxon>
        <taxon>Ichneumonoidea</taxon>
        <taxon>Braconidae</taxon>
        <taxon>Microgastrinae</taxon>
        <taxon>Cotesia</taxon>
    </lineage>
</organism>
<keyword evidence="5" id="KW-0479">Metal-binding</keyword>
<dbReference type="FunFam" id="3.90.79.10:FF:000003">
    <property type="entry name" value="M7GpppN-mRNA hydrolase isoform 2"/>
    <property type="match status" value="1"/>
</dbReference>
<dbReference type="GO" id="GO:0003723">
    <property type="term" value="F:RNA binding"/>
    <property type="evidence" value="ECO:0007669"/>
    <property type="project" value="UniProtKB-KW"/>
</dbReference>
<evidence type="ECO:0000256" key="3">
    <source>
        <dbReference type="ARBA" id="ARBA00005279"/>
    </source>
</evidence>
<dbReference type="PANTHER" id="PTHR23114:SF17">
    <property type="entry name" value="M7GPPPN-MRNA HYDROLASE"/>
    <property type="match status" value="1"/>
</dbReference>
<evidence type="ECO:0000256" key="6">
    <source>
        <dbReference type="ARBA" id="ARBA00022801"/>
    </source>
</evidence>
<dbReference type="InterPro" id="IPR007722">
    <property type="entry name" value="DCP2_BoxA"/>
</dbReference>
<dbReference type="CDD" id="cd03672">
    <property type="entry name" value="NUDIX_Dcp2p_Nudt20"/>
    <property type="match status" value="1"/>
</dbReference>
<dbReference type="GO" id="GO:0000184">
    <property type="term" value="P:nuclear-transcribed mRNA catabolic process, nonsense-mediated decay"/>
    <property type="evidence" value="ECO:0007669"/>
    <property type="project" value="InterPro"/>
</dbReference>
<dbReference type="SUPFAM" id="SSF140586">
    <property type="entry name" value="Dcp2 domain-like"/>
    <property type="match status" value="1"/>
</dbReference>
<dbReference type="InterPro" id="IPR036189">
    <property type="entry name" value="DCP2_BoxA_sf"/>
</dbReference>
<keyword evidence="13" id="KW-1185">Reference proteome</keyword>
<comment type="similarity">
    <text evidence="3">Belongs to the Nudix hydrolase family. DCP2 subfamily.</text>
</comment>
<keyword evidence="7" id="KW-0694">RNA-binding</keyword>
<evidence type="ECO:0000256" key="2">
    <source>
        <dbReference type="ARBA" id="ARBA00004496"/>
    </source>
</evidence>
<keyword evidence="8" id="KW-0464">Manganese</keyword>
<comment type="subcellular location">
    <subcellularLocation>
        <location evidence="2">Cytoplasm</location>
    </subcellularLocation>
</comment>
<keyword evidence="4" id="KW-0963">Cytoplasm</keyword>
<evidence type="ECO:0000313" key="12">
    <source>
        <dbReference type="EMBL" id="CAG5084360.1"/>
    </source>
</evidence>
<comment type="caution">
    <text evidence="12">The sequence shown here is derived from an EMBL/GenBank/DDBJ whole genome shotgun (WGS) entry which is preliminary data.</text>
</comment>
<comment type="catalytic activity">
    <reaction evidence="9">
        <text>a 5'-end (N(7)-methyl 5'-triphosphoguanosine)-ribonucleoside in mRNA + H2O = N(7)-methyl-GDP + a 5'-end phospho-ribonucleoside in mRNA + 2 H(+)</text>
        <dbReference type="Rhea" id="RHEA:67484"/>
        <dbReference type="Rhea" id="RHEA-COMP:15692"/>
        <dbReference type="Rhea" id="RHEA-COMP:17167"/>
        <dbReference type="ChEBI" id="CHEBI:15377"/>
        <dbReference type="ChEBI" id="CHEBI:15378"/>
        <dbReference type="ChEBI" id="CHEBI:63714"/>
        <dbReference type="ChEBI" id="CHEBI:138282"/>
        <dbReference type="ChEBI" id="CHEBI:156461"/>
        <dbReference type="EC" id="3.6.1.62"/>
    </reaction>
    <physiologicalReaction direction="left-to-right" evidence="9">
        <dbReference type="Rhea" id="RHEA:67485"/>
    </physiologicalReaction>
</comment>
<evidence type="ECO:0000256" key="9">
    <source>
        <dbReference type="ARBA" id="ARBA00047661"/>
    </source>
</evidence>
<dbReference type="Proteomes" id="UP000786811">
    <property type="component" value="Unassembled WGS sequence"/>
</dbReference>